<dbReference type="InterPro" id="IPR048350">
    <property type="entry name" value="S-Me-THD-like_C"/>
</dbReference>
<dbReference type="PANTHER" id="PTHR11365:SF10">
    <property type="entry name" value="HYDANTOINASE_OXOPROLINASE"/>
    <property type="match status" value="1"/>
</dbReference>
<dbReference type="PANTHER" id="PTHR11365">
    <property type="entry name" value="5-OXOPROLINASE RELATED"/>
    <property type="match status" value="1"/>
</dbReference>
<evidence type="ECO:0000313" key="6">
    <source>
        <dbReference type="Proteomes" id="UP000288859"/>
    </source>
</evidence>
<dbReference type="VEuPathDB" id="FungiDB:PV10_05911"/>
<dbReference type="EMBL" id="NAJM01000017">
    <property type="protein sequence ID" value="RVX71470.1"/>
    <property type="molecule type" value="Genomic_DNA"/>
</dbReference>
<sequence>MAKITRRYRIGVDVGGTNTDAALAEASYHNNDGKQPKVKIVNSSKSATTTDVTTGICAAINQLIATSNIAPSEILSVNIGTTHFINAIVQADQTKLRPVAVLRLCGPFCREVVPFTDFPTELRSVLEGPVGYIDGGLEIDGRLISDIDDAQVLEFADKIIQAGVHTVVVNGVFSPMDTASITQEERVKQILYQRLPGIDVVCSRDVGRLGFLERENAAILNAAILSFGRVTISSFQKAIRDIGLDCPLYLTQNDGTVLDAYSASLAPIRTFSSGATNSLIGALFLSGLHEGVCKVNLKENQVIMCDIGGTTSDFAALSPSGLPRQSPATVKVGGVRTAFSMPEVLSIGLGGGSKVNEHDDGQVTVGPLSVGHLLTSQSKCFGGNTLTATDIVVASGQGHKVKGSVPNIGGLNQKLIDLARRTIRKKIEHGIDVIKTSDLPVVLLLVGGGSIILQEAPENVAQFLQPDFSDVANAVGAAIAKISGEIDIIVTPGGQTSEEIKSSVCQKAIDLAIENGAARDTVEVLEVDLIPLPYTSNGAVRAVAKAVGELGWAADFGRTKVQLVEVKQPPRINGFHWQPVQHSQSFHLDNNIIPGYRPNVSKDKSEWILSATDLLFISEGVGVLGTGTLQAQNGTEKLLIKSGGGGSVYTTYLNTLQVLEASQSGRLRVVDVSSLSPEANIASVAFVGAPSVSNERLNGERELQSATEALAKYQSLNNWYGLLAGEVGGSNGMRAFSVAIAMDIPVVDGDSIGRAFPRIDMSLPYVFKAASPCPAAFSDARGNDLVIANASSARKFESMARSTAIELGLSVAMAMNLKSEVVKKYCVHRTISLSWFIGKAICTARALRTDIVDALISTVPGARKLYSGKVVDVSREVKGGWTMGTVTLTLDDEVKVESSEGEGPATEARPLQLQYQNEFLYAALVNPDSTLEVVCTTPDLISVLDQDGSAVGTHELRYGLRVSVVSMPADPLWKTEEGMAIAGPRGFGIDMDYKEYGVQPQKPQSVIEVYGV</sequence>
<dbReference type="InterPro" id="IPR043129">
    <property type="entry name" value="ATPase_NBD"/>
</dbReference>
<dbReference type="InterPro" id="IPR027479">
    <property type="entry name" value="S-Me-THD_N_sf"/>
</dbReference>
<evidence type="ECO:0000259" key="4">
    <source>
        <dbReference type="Pfam" id="PF20906"/>
    </source>
</evidence>
<dbReference type="Pfam" id="PF05378">
    <property type="entry name" value="Hydant_A_N"/>
    <property type="match status" value="1"/>
</dbReference>
<dbReference type="Pfam" id="PF20906">
    <property type="entry name" value="S-Me-THD_C"/>
    <property type="match status" value="1"/>
</dbReference>
<dbReference type="SUPFAM" id="SSF53067">
    <property type="entry name" value="Actin-like ATPase domain"/>
    <property type="match status" value="2"/>
</dbReference>
<dbReference type="InterPro" id="IPR010318">
    <property type="entry name" value="S-Me-THD_N"/>
</dbReference>
<reference evidence="5 6" key="1">
    <citation type="submission" date="2017-03" db="EMBL/GenBank/DDBJ databases">
        <title>Genomes of endolithic fungi from Antarctica.</title>
        <authorList>
            <person name="Coleine C."/>
            <person name="Masonjones S."/>
            <person name="Stajich J.E."/>
        </authorList>
    </citation>
    <scope>NUCLEOTIDE SEQUENCE [LARGE SCALE GENOMIC DNA]</scope>
    <source>
        <strain evidence="5 6">CCFEE 6314</strain>
    </source>
</reference>
<evidence type="ECO:0000259" key="1">
    <source>
        <dbReference type="Pfam" id="PF01968"/>
    </source>
</evidence>
<dbReference type="Gene3D" id="2.40.390.10">
    <property type="entry name" value="CV3147-like"/>
    <property type="match status" value="1"/>
</dbReference>
<proteinExistence type="predicted"/>
<dbReference type="GO" id="GO:0016787">
    <property type="term" value="F:hydrolase activity"/>
    <property type="evidence" value="ECO:0007669"/>
    <property type="project" value="InterPro"/>
</dbReference>
<accession>A0A438N6W3</accession>
<dbReference type="InterPro" id="IPR045079">
    <property type="entry name" value="Oxoprolinase-like"/>
</dbReference>
<feature type="domain" description="Hydantoinase A/oxoprolinase" evidence="1">
    <location>
        <begin position="214"/>
        <end position="396"/>
    </location>
</feature>
<dbReference type="Gene3D" id="3.40.1610.10">
    <property type="entry name" value="CV3147-like domain"/>
    <property type="match status" value="1"/>
</dbReference>
<dbReference type="InterPro" id="IPR008040">
    <property type="entry name" value="Hydant_A_N"/>
</dbReference>
<protein>
    <recommendedName>
        <fullName evidence="7">Hydantoinase/oxoprolinase</fullName>
    </recommendedName>
</protein>
<comment type="caution">
    <text evidence="5">The sequence shown here is derived from an EMBL/GenBank/DDBJ whole genome shotgun (WGS) entry which is preliminary data.</text>
</comment>
<dbReference type="Pfam" id="PF06032">
    <property type="entry name" value="S-Me-THD_N"/>
    <property type="match status" value="1"/>
</dbReference>
<feature type="domain" description="S-Me-THD-like C-terminal" evidence="4">
    <location>
        <begin position="794"/>
        <end position="995"/>
    </location>
</feature>
<evidence type="ECO:0008006" key="7">
    <source>
        <dbReference type="Google" id="ProtNLM"/>
    </source>
</evidence>
<organism evidence="5 6">
    <name type="scientific">Exophiala mesophila</name>
    <name type="common">Black yeast-like fungus</name>
    <dbReference type="NCBI Taxonomy" id="212818"/>
    <lineage>
        <taxon>Eukaryota</taxon>
        <taxon>Fungi</taxon>
        <taxon>Dikarya</taxon>
        <taxon>Ascomycota</taxon>
        <taxon>Pezizomycotina</taxon>
        <taxon>Eurotiomycetes</taxon>
        <taxon>Chaetothyriomycetidae</taxon>
        <taxon>Chaetothyriales</taxon>
        <taxon>Herpotrichiellaceae</taxon>
        <taxon>Exophiala</taxon>
    </lineage>
</organism>
<name>A0A438N6W3_EXOME</name>
<feature type="domain" description="S-Me-THD N-terminal" evidence="3">
    <location>
        <begin position="642"/>
        <end position="788"/>
    </location>
</feature>
<dbReference type="Pfam" id="PF01968">
    <property type="entry name" value="Hydantoinase_A"/>
    <property type="match status" value="1"/>
</dbReference>
<dbReference type="Gene3D" id="3.30.420.40">
    <property type="match status" value="1"/>
</dbReference>
<dbReference type="Proteomes" id="UP000288859">
    <property type="component" value="Unassembled WGS sequence"/>
</dbReference>
<gene>
    <name evidence="5" type="ORF">B0A52_05042</name>
</gene>
<feature type="domain" description="Hydantoinase/oxoprolinase N-terminal" evidence="2">
    <location>
        <begin position="9"/>
        <end position="192"/>
    </location>
</feature>
<dbReference type="InterPro" id="IPR024071">
    <property type="entry name" value="S-Me-THD_C_sf"/>
</dbReference>
<evidence type="ECO:0000313" key="5">
    <source>
        <dbReference type="EMBL" id="RVX71470.1"/>
    </source>
</evidence>
<evidence type="ECO:0000259" key="2">
    <source>
        <dbReference type="Pfam" id="PF05378"/>
    </source>
</evidence>
<evidence type="ECO:0000259" key="3">
    <source>
        <dbReference type="Pfam" id="PF06032"/>
    </source>
</evidence>
<dbReference type="AlphaFoldDB" id="A0A438N6W3"/>
<dbReference type="SUPFAM" id="SSF160991">
    <property type="entry name" value="CV3147-like"/>
    <property type="match status" value="1"/>
</dbReference>
<dbReference type="InterPro" id="IPR002821">
    <property type="entry name" value="Hydantoinase_A"/>
</dbReference>
<dbReference type="OrthoDB" id="5404895at2759"/>